<accession>A0A6B2LH79</accession>
<dbReference type="EMBL" id="GIBP01007424">
    <property type="protein sequence ID" value="NDV36393.1"/>
    <property type="molecule type" value="Transcribed_RNA"/>
</dbReference>
<sequence length="206" mass="24052">MKPTLLKCLEAPSCVIWDFSEANYKHSVLHYEVLLPVVILPITLRSTLVMGSVPALGGRPYGYVFYGYRNERRKAVLGRLPPGLTAWERPQCVEAYQYAKFCISVHFYSSESGLEFHRLAQHIKAGCLPVYETPGDADIVQFFEYHKTLKFVEESEFSELLKRMDQCITEYHGIMQEQQIFIIQWWSKELESFEKVLKAFFYHYGE</sequence>
<protein>
    <submittedName>
        <fullName evidence="1">Uncharacterized protein</fullName>
    </submittedName>
</protein>
<dbReference type="AlphaFoldDB" id="A0A6B2LH79"/>
<proteinExistence type="predicted"/>
<name>A0A6B2LH79_9EUKA</name>
<evidence type="ECO:0000313" key="1">
    <source>
        <dbReference type="EMBL" id="NDV36393.1"/>
    </source>
</evidence>
<reference evidence="1" key="1">
    <citation type="journal article" date="2020" name="J. Eukaryot. Microbiol.">
        <title>De novo Sequencing, Assembly and Annotation of the Transcriptome for the Free-Living Testate Amoeba Arcella intermedia.</title>
        <authorList>
            <person name="Ribeiro G.M."/>
            <person name="Porfirio-Sousa A.L."/>
            <person name="Maurer-Alcala X.X."/>
            <person name="Katz L.A."/>
            <person name="Lahr D.J.G."/>
        </authorList>
    </citation>
    <scope>NUCLEOTIDE SEQUENCE</scope>
</reference>
<organism evidence="1">
    <name type="scientific">Arcella intermedia</name>
    <dbReference type="NCBI Taxonomy" id="1963864"/>
    <lineage>
        <taxon>Eukaryota</taxon>
        <taxon>Amoebozoa</taxon>
        <taxon>Tubulinea</taxon>
        <taxon>Elardia</taxon>
        <taxon>Arcellinida</taxon>
        <taxon>Sphaerothecina</taxon>
        <taxon>Arcellidae</taxon>
        <taxon>Arcella</taxon>
    </lineage>
</organism>